<dbReference type="InterPro" id="IPR027814">
    <property type="entry name" value="DUF4562"/>
</dbReference>
<reference evidence="1 2" key="1">
    <citation type="submission" date="2024-05" db="EMBL/GenBank/DDBJ databases">
        <title>Genome sequencing and assembly of Indian major carp, Cirrhinus mrigala (Hamilton, 1822).</title>
        <authorList>
            <person name="Mohindra V."/>
            <person name="Chowdhury L.M."/>
            <person name="Lal K."/>
            <person name="Jena J.K."/>
        </authorList>
    </citation>
    <scope>NUCLEOTIDE SEQUENCE [LARGE SCALE GENOMIC DNA]</scope>
    <source>
        <strain evidence="1">CM1030</strain>
        <tissue evidence="1">Blood</tissue>
    </source>
</reference>
<dbReference type="EMBL" id="JAMKFB020000014">
    <property type="protein sequence ID" value="KAL0176122.1"/>
    <property type="molecule type" value="Genomic_DNA"/>
</dbReference>
<evidence type="ECO:0000313" key="2">
    <source>
        <dbReference type="Proteomes" id="UP001529510"/>
    </source>
</evidence>
<evidence type="ECO:0000313" key="1">
    <source>
        <dbReference type="EMBL" id="KAL0176122.1"/>
    </source>
</evidence>
<accession>A0ABD0PQC5</accession>
<dbReference type="PANTHER" id="PTHR34833:SF1">
    <property type="entry name" value="GENE, 17359-RELATED"/>
    <property type="match status" value="1"/>
</dbReference>
<protein>
    <submittedName>
        <fullName evidence="1">Uncharacterized protein</fullName>
    </submittedName>
</protein>
<dbReference type="Pfam" id="PF15123">
    <property type="entry name" value="DUF4562"/>
    <property type="match status" value="1"/>
</dbReference>
<feature type="non-terminal residue" evidence="1">
    <location>
        <position position="1"/>
    </location>
</feature>
<name>A0ABD0PQC5_CIRMR</name>
<proteinExistence type="predicted"/>
<comment type="caution">
    <text evidence="1">The sequence shown here is derived from an EMBL/GenBank/DDBJ whole genome shotgun (WGS) entry which is preliminary data.</text>
</comment>
<feature type="non-terminal residue" evidence="1">
    <location>
        <position position="69"/>
    </location>
</feature>
<gene>
    <name evidence="1" type="ORF">M9458_028452</name>
</gene>
<dbReference type="PANTHER" id="PTHR34833">
    <property type="entry name" value="GENE, 17359-RELATED"/>
    <property type="match status" value="1"/>
</dbReference>
<organism evidence="1 2">
    <name type="scientific">Cirrhinus mrigala</name>
    <name type="common">Mrigala</name>
    <dbReference type="NCBI Taxonomy" id="683832"/>
    <lineage>
        <taxon>Eukaryota</taxon>
        <taxon>Metazoa</taxon>
        <taxon>Chordata</taxon>
        <taxon>Craniata</taxon>
        <taxon>Vertebrata</taxon>
        <taxon>Euteleostomi</taxon>
        <taxon>Actinopterygii</taxon>
        <taxon>Neopterygii</taxon>
        <taxon>Teleostei</taxon>
        <taxon>Ostariophysi</taxon>
        <taxon>Cypriniformes</taxon>
        <taxon>Cyprinidae</taxon>
        <taxon>Labeoninae</taxon>
        <taxon>Labeonini</taxon>
        <taxon>Cirrhinus</taxon>
    </lineage>
</organism>
<dbReference type="Proteomes" id="UP001529510">
    <property type="component" value="Unassembled WGS sequence"/>
</dbReference>
<dbReference type="AlphaFoldDB" id="A0ABD0PQC5"/>
<sequence length="69" mass="7513">PDGIGDFRPSIGIGPLSPDATSDLNYLFRPAPHATPPLPKHGYVGEVGWGLQYSTLLNRPPVINNKQYE</sequence>
<keyword evidence="2" id="KW-1185">Reference proteome</keyword>